<evidence type="ECO:0000313" key="1">
    <source>
        <dbReference type="EMBL" id="KAJ4333577.1"/>
    </source>
</evidence>
<comment type="caution">
    <text evidence="1">The sequence shown here is derived from an EMBL/GenBank/DDBJ whole genome shotgun (WGS) entry which is preliminary data.</text>
</comment>
<dbReference type="EMBL" id="JAPEUV010000092">
    <property type="protein sequence ID" value="KAJ4333577.1"/>
    <property type="molecule type" value="Genomic_DNA"/>
</dbReference>
<dbReference type="Proteomes" id="UP001140562">
    <property type="component" value="Unassembled WGS sequence"/>
</dbReference>
<protein>
    <submittedName>
        <fullName evidence="1">Uncharacterized protein</fullName>
    </submittedName>
</protein>
<evidence type="ECO:0000313" key="2">
    <source>
        <dbReference type="Proteomes" id="UP001140562"/>
    </source>
</evidence>
<dbReference type="AlphaFoldDB" id="A0A9W8WUQ6"/>
<gene>
    <name evidence="1" type="ORF">N0V87_007514</name>
</gene>
<organism evidence="1 2">
    <name type="scientific">Didymella glomerata</name>
    <dbReference type="NCBI Taxonomy" id="749621"/>
    <lineage>
        <taxon>Eukaryota</taxon>
        <taxon>Fungi</taxon>
        <taxon>Dikarya</taxon>
        <taxon>Ascomycota</taxon>
        <taxon>Pezizomycotina</taxon>
        <taxon>Dothideomycetes</taxon>
        <taxon>Pleosporomycetidae</taxon>
        <taxon>Pleosporales</taxon>
        <taxon>Pleosporineae</taxon>
        <taxon>Didymellaceae</taxon>
        <taxon>Didymella</taxon>
    </lineage>
</organism>
<sequence>MDGDTVVVAALQTEKRNLDGGIALGQDKNWVIEVSIMTEITEIRTSSSSGVIDLVQAKGHSKTEADT</sequence>
<reference evidence="1" key="1">
    <citation type="submission" date="2022-10" db="EMBL/GenBank/DDBJ databases">
        <title>Tapping the CABI collections for fungal endophytes: first genome assemblies for Collariella, Neodidymelliopsis, Ascochyta clinopodiicola, Didymella pomorum, Didymosphaeria variabile, Neocosmospora piperis and Neocucurbitaria cava.</title>
        <authorList>
            <person name="Hill R."/>
        </authorList>
    </citation>
    <scope>NUCLEOTIDE SEQUENCE</scope>
    <source>
        <strain evidence="1">IMI 360193</strain>
    </source>
</reference>
<keyword evidence="2" id="KW-1185">Reference proteome</keyword>
<accession>A0A9W8WUQ6</accession>
<proteinExistence type="predicted"/>
<name>A0A9W8WUQ6_9PLEO</name>